<dbReference type="GO" id="GO:0000911">
    <property type="term" value="P:cytokinesis by cell plate formation"/>
    <property type="evidence" value="ECO:0007669"/>
    <property type="project" value="InterPro"/>
</dbReference>
<feature type="region of interest" description="Disordered" evidence="2">
    <location>
        <begin position="1"/>
        <end position="257"/>
    </location>
</feature>
<dbReference type="InterPro" id="IPR040321">
    <property type="entry name" value="SCD2-like"/>
</dbReference>
<feature type="compositionally biased region" description="Polar residues" evidence="2">
    <location>
        <begin position="111"/>
        <end position="133"/>
    </location>
</feature>
<evidence type="ECO:0000313" key="4">
    <source>
        <dbReference type="Proteomes" id="UP001443914"/>
    </source>
</evidence>
<evidence type="ECO:0000313" key="3">
    <source>
        <dbReference type="EMBL" id="KAK9732745.1"/>
    </source>
</evidence>
<dbReference type="EMBL" id="JBDFQZ010000004">
    <property type="protein sequence ID" value="KAK9732745.1"/>
    <property type="molecule type" value="Genomic_DNA"/>
</dbReference>
<feature type="compositionally biased region" description="Polar residues" evidence="2">
    <location>
        <begin position="14"/>
        <end position="28"/>
    </location>
</feature>
<protein>
    <recommendedName>
        <fullName evidence="5">Coiled-coil domain-containing protein SCD2</fullName>
    </recommendedName>
</protein>
<sequence>MDRLRPRVDRQKSMDSPTGSPVAMSSSPLHRHARSSSSGFSVRKQQNVAAKAAAQRLAQVMSQGGDDDDEDEDDLLVDYNPTGSLGLASGRSARPRSRSPSKVIRPAATDQPVSMRTPVSSRTSFSGMANKQQSSRPTSSTRLSPSPIKTHEETQSTDSSEVEILETRSALSTRPSLSVRTDGPSSARSNQALRSSLSVAPSEQPPSARSGRSPMSVNSSDVNLTGRSPMPSSSAEQPPSARSSALGRPSGMKTLPMVPPAVTISLKQQIPSSPAAGARSSKRMSLDMGSMRIRESKEPSSQLNSTALQDELDMLQEENDDLLDKLRMAEERLQETEARAKQLERQVANLGEGVSMEARLLNRKEAVLQQREAALRVASQTHGGTMGEIATLRMETEAAREEANSALDQLHESESELRSLRLMVQRLMLTQEEMEEVVLKRCWLARYWGLCVRHGIYPDIAEVKHEYWSSFAPLPVEIVIEAGHKAKEDIQSENDDQDRAEKDRDASELSGEGSAESMLIVEKGLREMAVLKVEDAVRLAMAHQRRKTALKPAFTDPIADDLRSPSQKYVEAFELSQDEVEDVQFKQAWLLYFWRRARNHDVEPDIAEERLRYWISHSARATTSHDAVDVERGLMELRKLGLETQLWEETRRWTEHDTHIKRQTDF</sequence>
<gene>
    <name evidence="3" type="ORF">RND81_04G019000</name>
</gene>
<comment type="caution">
    <text evidence="3">The sequence shown here is derived from an EMBL/GenBank/DDBJ whole genome shotgun (WGS) entry which is preliminary data.</text>
</comment>
<evidence type="ECO:0000256" key="1">
    <source>
        <dbReference type="SAM" id="Coils"/>
    </source>
</evidence>
<accession>A0AAW1LG21</accession>
<keyword evidence="4" id="KW-1185">Reference proteome</keyword>
<feature type="compositionally biased region" description="Polar residues" evidence="2">
    <location>
        <begin position="213"/>
        <end position="243"/>
    </location>
</feature>
<evidence type="ECO:0000256" key="2">
    <source>
        <dbReference type="SAM" id="MobiDB-lite"/>
    </source>
</evidence>
<feature type="compositionally biased region" description="Low complexity" evidence="2">
    <location>
        <begin position="42"/>
        <end position="60"/>
    </location>
</feature>
<feature type="coiled-coil region" evidence="1">
    <location>
        <begin position="305"/>
        <end position="353"/>
    </location>
</feature>
<reference evidence="3" key="1">
    <citation type="submission" date="2024-03" db="EMBL/GenBank/DDBJ databases">
        <title>WGS assembly of Saponaria officinalis var. Norfolk2.</title>
        <authorList>
            <person name="Jenkins J."/>
            <person name="Shu S."/>
            <person name="Grimwood J."/>
            <person name="Barry K."/>
            <person name="Goodstein D."/>
            <person name="Schmutz J."/>
            <person name="Leebens-Mack J."/>
            <person name="Osbourn A."/>
        </authorList>
    </citation>
    <scope>NUCLEOTIDE SEQUENCE [LARGE SCALE GENOMIC DNA]</scope>
    <source>
        <strain evidence="3">JIC</strain>
    </source>
</reference>
<name>A0AAW1LG21_SAPOF</name>
<feature type="compositionally biased region" description="Basic and acidic residues" evidence="2">
    <location>
        <begin position="497"/>
        <end position="507"/>
    </location>
</feature>
<dbReference type="AlphaFoldDB" id="A0AAW1LG21"/>
<dbReference type="Proteomes" id="UP001443914">
    <property type="component" value="Unassembled WGS sequence"/>
</dbReference>
<proteinExistence type="predicted"/>
<feature type="coiled-coil region" evidence="1">
    <location>
        <begin position="389"/>
        <end position="416"/>
    </location>
</feature>
<feature type="compositionally biased region" description="Basic and acidic residues" evidence="2">
    <location>
        <begin position="1"/>
        <end position="13"/>
    </location>
</feature>
<feature type="compositionally biased region" description="Low complexity" evidence="2">
    <location>
        <begin position="134"/>
        <end position="147"/>
    </location>
</feature>
<evidence type="ECO:0008006" key="5">
    <source>
        <dbReference type="Google" id="ProtNLM"/>
    </source>
</evidence>
<dbReference type="PANTHER" id="PTHR31762">
    <property type="entry name" value="FAS-BINDING FACTOR-LIKE PROTEIN"/>
    <property type="match status" value="1"/>
</dbReference>
<dbReference type="PANTHER" id="PTHR31762:SF10">
    <property type="entry name" value="FAS-BINDING FACTOR-LIKE PROTEIN"/>
    <property type="match status" value="1"/>
</dbReference>
<feature type="compositionally biased region" description="Polar residues" evidence="2">
    <location>
        <begin position="169"/>
        <end position="207"/>
    </location>
</feature>
<organism evidence="3 4">
    <name type="scientific">Saponaria officinalis</name>
    <name type="common">Common soapwort</name>
    <name type="synonym">Lychnis saponaria</name>
    <dbReference type="NCBI Taxonomy" id="3572"/>
    <lineage>
        <taxon>Eukaryota</taxon>
        <taxon>Viridiplantae</taxon>
        <taxon>Streptophyta</taxon>
        <taxon>Embryophyta</taxon>
        <taxon>Tracheophyta</taxon>
        <taxon>Spermatophyta</taxon>
        <taxon>Magnoliopsida</taxon>
        <taxon>eudicotyledons</taxon>
        <taxon>Gunneridae</taxon>
        <taxon>Pentapetalae</taxon>
        <taxon>Caryophyllales</taxon>
        <taxon>Caryophyllaceae</taxon>
        <taxon>Caryophylleae</taxon>
        <taxon>Saponaria</taxon>
    </lineage>
</organism>
<feature type="region of interest" description="Disordered" evidence="2">
    <location>
        <begin position="488"/>
        <end position="513"/>
    </location>
</feature>
<keyword evidence="1" id="KW-0175">Coiled coil</keyword>
<feature type="compositionally biased region" description="Acidic residues" evidence="2">
    <location>
        <begin position="65"/>
        <end position="76"/>
    </location>
</feature>